<dbReference type="InterPro" id="IPR045183">
    <property type="entry name" value="Ebi-like"/>
</dbReference>
<dbReference type="InterPro" id="IPR006594">
    <property type="entry name" value="LisH"/>
</dbReference>
<dbReference type="GO" id="GO:0003714">
    <property type="term" value="F:transcription corepressor activity"/>
    <property type="evidence" value="ECO:0007669"/>
    <property type="project" value="InterPro"/>
</dbReference>
<keyword evidence="3" id="KW-0677">Repeat</keyword>
<feature type="compositionally biased region" description="Acidic residues" evidence="6">
    <location>
        <begin position="103"/>
        <end position="116"/>
    </location>
</feature>
<dbReference type="GO" id="GO:0006357">
    <property type="term" value="P:regulation of transcription by RNA polymerase II"/>
    <property type="evidence" value="ECO:0007669"/>
    <property type="project" value="TreeGrafter"/>
</dbReference>
<dbReference type="PROSITE" id="PS50896">
    <property type="entry name" value="LISH"/>
    <property type="match status" value="1"/>
</dbReference>
<evidence type="ECO:0000256" key="3">
    <source>
        <dbReference type="ARBA" id="ARBA00022737"/>
    </source>
</evidence>
<feature type="region of interest" description="Disordered" evidence="6">
    <location>
        <begin position="90"/>
        <end position="138"/>
    </location>
</feature>
<dbReference type="SMART" id="SM00320">
    <property type="entry name" value="WD40"/>
    <property type="match status" value="5"/>
</dbReference>
<evidence type="ECO:0000256" key="1">
    <source>
        <dbReference type="ARBA" id="ARBA00004123"/>
    </source>
</evidence>
<evidence type="ECO:0000256" key="5">
    <source>
        <dbReference type="PROSITE-ProRule" id="PRU00221"/>
    </source>
</evidence>
<evidence type="ECO:0000313" key="8">
    <source>
        <dbReference type="Proteomes" id="UP001174694"/>
    </source>
</evidence>
<organism evidence="7 8">
    <name type="scientific">Pleurostoma richardsiae</name>
    <dbReference type="NCBI Taxonomy" id="41990"/>
    <lineage>
        <taxon>Eukaryota</taxon>
        <taxon>Fungi</taxon>
        <taxon>Dikarya</taxon>
        <taxon>Ascomycota</taxon>
        <taxon>Pezizomycotina</taxon>
        <taxon>Sordariomycetes</taxon>
        <taxon>Sordariomycetidae</taxon>
        <taxon>Calosphaeriales</taxon>
        <taxon>Pleurostomataceae</taxon>
        <taxon>Pleurostoma</taxon>
    </lineage>
</organism>
<dbReference type="Gene3D" id="1.20.960.30">
    <property type="match status" value="1"/>
</dbReference>
<reference evidence="7" key="1">
    <citation type="submission" date="2022-07" db="EMBL/GenBank/DDBJ databases">
        <title>Fungi with potential for degradation of polypropylene.</title>
        <authorList>
            <person name="Gostincar C."/>
        </authorList>
    </citation>
    <scope>NUCLEOTIDE SEQUENCE</scope>
    <source>
        <strain evidence="7">EXF-13308</strain>
    </source>
</reference>
<comment type="subcellular location">
    <subcellularLocation>
        <location evidence="1">Nucleus</location>
    </subcellularLocation>
</comment>
<dbReference type="InterPro" id="IPR001680">
    <property type="entry name" value="WD40_rpt"/>
</dbReference>
<protein>
    <submittedName>
        <fullName evidence="7">WD repeat protein</fullName>
    </submittedName>
</protein>
<feature type="repeat" description="WD" evidence="5">
    <location>
        <begin position="469"/>
        <end position="508"/>
    </location>
</feature>
<keyword evidence="4" id="KW-0539">Nucleus</keyword>
<evidence type="ECO:0000256" key="4">
    <source>
        <dbReference type="ARBA" id="ARBA00023242"/>
    </source>
</evidence>
<dbReference type="Pfam" id="PF00400">
    <property type="entry name" value="WD40"/>
    <property type="match status" value="1"/>
</dbReference>
<feature type="region of interest" description="Disordered" evidence="6">
    <location>
        <begin position="157"/>
        <end position="199"/>
    </location>
</feature>
<dbReference type="PANTHER" id="PTHR22846:SF2">
    <property type="entry name" value="F-BOX-LIKE_WD REPEAT-CONTAINING PROTEIN EBI"/>
    <property type="match status" value="1"/>
</dbReference>
<dbReference type="InterPro" id="IPR015943">
    <property type="entry name" value="WD40/YVTN_repeat-like_dom_sf"/>
</dbReference>
<evidence type="ECO:0000256" key="2">
    <source>
        <dbReference type="ARBA" id="ARBA00022574"/>
    </source>
</evidence>
<name>A0AA38RMM4_9PEZI</name>
<gene>
    <name evidence="7" type="ORF">NKR23_g7633</name>
</gene>
<keyword evidence="2 5" id="KW-0853">WD repeat</keyword>
<proteinExistence type="predicted"/>
<dbReference type="EMBL" id="JANBVO010000024">
    <property type="protein sequence ID" value="KAJ9141918.1"/>
    <property type="molecule type" value="Genomic_DNA"/>
</dbReference>
<dbReference type="InterPro" id="IPR036322">
    <property type="entry name" value="WD40_repeat_dom_sf"/>
</dbReference>
<comment type="caution">
    <text evidence="7">The sequence shown here is derived from an EMBL/GenBank/DDBJ whole genome shotgun (WGS) entry which is preliminary data.</text>
</comment>
<evidence type="ECO:0000256" key="6">
    <source>
        <dbReference type="SAM" id="MobiDB-lite"/>
    </source>
</evidence>
<dbReference type="GO" id="GO:0034967">
    <property type="term" value="C:Set3 complex"/>
    <property type="evidence" value="ECO:0007669"/>
    <property type="project" value="TreeGrafter"/>
</dbReference>
<dbReference type="Pfam" id="PF08513">
    <property type="entry name" value="LisH"/>
    <property type="match status" value="1"/>
</dbReference>
<dbReference type="AlphaFoldDB" id="A0AA38RMM4"/>
<dbReference type="SMART" id="SM00667">
    <property type="entry name" value="LisH"/>
    <property type="match status" value="1"/>
</dbReference>
<dbReference type="PROSITE" id="PS50082">
    <property type="entry name" value="WD_REPEATS_2"/>
    <property type="match status" value="1"/>
</dbReference>
<dbReference type="PANTHER" id="PTHR22846">
    <property type="entry name" value="WD40 REPEAT PROTEIN"/>
    <property type="match status" value="1"/>
</dbReference>
<accession>A0AA38RMM4</accession>
<evidence type="ECO:0000313" key="7">
    <source>
        <dbReference type="EMBL" id="KAJ9141918.1"/>
    </source>
</evidence>
<sequence>MKEYLDSDRVNYLVWRYLLEENYREAAAKFQKEWHVEQPHRHFDFAPHVKNHALVSVLNRGLLYNALERDYVRSQVPRDAATAEATQFGVFGPVVAQPPQKEEELEDDEPEAADEVDTSRKRQIETQNSLANGSPAKRQRLLSNGYENGADAASTPMEIDQQQQQHTDNNHAYPSPLEGERVPTPIPRTDGPEQGTQVDKVDELAPETIFLRLGADESSASAFPTADETAPSRTSQNPIILHCQWNPQDPSSLAAAGTDALARVWKLASGANAEPVDSHVKDVSRPYDDLVEDDVPAESMITALAWNGEGNAIAVAVQFDNKARISIWFADGTPSHRFDVAEPPVIKLRWNPNSMSILAIAPDKKGTVVTVFSSAMANSVSYFLPEHDLHSDPLDAAWVSESEFLVCGGDLLLWLRCTEDSIALFRKFETRQDDSLTEVHFDRHSKLVATASDKGVIDLWNEAGERRSISAHIGAITALMWQPFQPAAPVDERLLASGGEDGAISIWNARLPDSKPKCSMTMDLPVVALSFTPDGAFIAGATTDRILIWKIGDHAIPRASWSRMPHPGWLSPRMNGDAEEEDTHCLCWDATGQKLAYAANSRLAVINFRH</sequence>
<dbReference type="Proteomes" id="UP001174694">
    <property type="component" value="Unassembled WGS sequence"/>
</dbReference>
<keyword evidence="8" id="KW-1185">Reference proteome</keyword>
<dbReference type="Gene3D" id="2.130.10.10">
    <property type="entry name" value="YVTN repeat-like/Quinoprotein amine dehydrogenase"/>
    <property type="match status" value="1"/>
</dbReference>
<dbReference type="SUPFAM" id="SSF50978">
    <property type="entry name" value="WD40 repeat-like"/>
    <property type="match status" value="1"/>
</dbReference>